<dbReference type="PANTHER" id="PTHR23359">
    <property type="entry name" value="NUCLEOTIDE KINASE"/>
    <property type="match status" value="1"/>
</dbReference>
<comment type="catalytic activity">
    <reaction evidence="5 7">
        <text>AMP + ATP = 2 ADP</text>
        <dbReference type="Rhea" id="RHEA:12973"/>
        <dbReference type="ChEBI" id="CHEBI:30616"/>
        <dbReference type="ChEBI" id="CHEBI:456215"/>
        <dbReference type="ChEBI" id="CHEBI:456216"/>
        <dbReference type="EC" id="2.7.4.3"/>
    </reaction>
</comment>
<dbReference type="Gene3D" id="3.40.50.300">
    <property type="entry name" value="P-loop containing nucleotide triphosphate hydrolases"/>
    <property type="match status" value="1"/>
</dbReference>
<feature type="region of interest" description="NMP" evidence="5">
    <location>
        <begin position="32"/>
        <end position="61"/>
    </location>
</feature>
<keyword evidence="5" id="KW-0963">Cytoplasm</keyword>
<reference evidence="8 9" key="1">
    <citation type="submission" date="2017-11" db="EMBL/GenBank/DDBJ databases">
        <title>Comparative genomic analysis of Holospora spp., intranuclear symbionts of paramecia.</title>
        <authorList>
            <person name="Garushyants S.K."/>
            <person name="Beliavskaya A."/>
            <person name="Malko D.B."/>
            <person name="Logacheva M.D."/>
            <person name="Rautian M.S."/>
            <person name="Gelfand M.S."/>
        </authorList>
    </citation>
    <scope>NUCLEOTIDE SEQUENCE [LARGE SCALE GENOMIC DNA]</scope>
    <source>
        <strain evidence="9">02AZ16</strain>
    </source>
</reference>
<evidence type="ECO:0000256" key="1">
    <source>
        <dbReference type="ARBA" id="ARBA00022679"/>
    </source>
</evidence>
<dbReference type="InterPro" id="IPR006259">
    <property type="entry name" value="Adenyl_kin_sub"/>
</dbReference>
<comment type="subunit">
    <text evidence="5 7">Monomer.</text>
</comment>
<name>A0A2S5R8J6_9PROT</name>
<dbReference type="EMBL" id="PHHC01000084">
    <property type="protein sequence ID" value="PPE03638.1"/>
    <property type="molecule type" value="Genomic_DNA"/>
</dbReference>
<comment type="caution">
    <text evidence="5">Lacks conserved residue(s) required for the propagation of feature annotation.</text>
</comment>
<comment type="subcellular location">
    <subcellularLocation>
        <location evidence="5 7">Cytoplasm</location>
    </subcellularLocation>
</comment>
<dbReference type="UniPathway" id="UPA00588">
    <property type="reaction ID" value="UER00649"/>
</dbReference>
<dbReference type="HAMAP" id="MF_00235">
    <property type="entry name" value="Adenylate_kinase_Adk"/>
    <property type="match status" value="1"/>
</dbReference>
<accession>A0A2S5R8J6</accession>
<proteinExistence type="inferred from homology"/>
<dbReference type="EC" id="2.7.4.3" evidence="5 7"/>
<dbReference type="InterPro" id="IPR000850">
    <property type="entry name" value="Adenylat/UMP-CMP_kin"/>
</dbReference>
<keyword evidence="4 5" id="KW-0418">Kinase</keyword>
<evidence type="ECO:0000256" key="5">
    <source>
        <dbReference type="HAMAP-Rule" id="MF_00235"/>
    </source>
</evidence>
<evidence type="ECO:0000256" key="4">
    <source>
        <dbReference type="ARBA" id="ARBA00022777"/>
    </source>
</evidence>
<gene>
    <name evidence="5" type="primary">adk</name>
    <name evidence="8" type="ORF">HCUR_00866</name>
</gene>
<keyword evidence="9" id="KW-1185">Reference proteome</keyword>
<evidence type="ECO:0000313" key="9">
    <source>
        <dbReference type="Proteomes" id="UP000239425"/>
    </source>
</evidence>
<keyword evidence="2 5" id="KW-0545">Nucleotide biosynthesis</keyword>
<feature type="binding site" evidence="5">
    <location>
        <position position="38"/>
    </location>
    <ligand>
        <name>AMP</name>
        <dbReference type="ChEBI" id="CHEBI:456215"/>
    </ligand>
</feature>
<dbReference type="GO" id="GO:0005737">
    <property type="term" value="C:cytoplasm"/>
    <property type="evidence" value="ECO:0007669"/>
    <property type="project" value="UniProtKB-SubCell"/>
</dbReference>
<evidence type="ECO:0000256" key="6">
    <source>
        <dbReference type="RuleBase" id="RU003330"/>
    </source>
</evidence>
<dbReference type="SUPFAM" id="SSF52540">
    <property type="entry name" value="P-loop containing nucleoside triphosphate hydrolases"/>
    <property type="match status" value="1"/>
</dbReference>
<feature type="binding site" evidence="5">
    <location>
        <position position="195"/>
    </location>
    <ligand>
        <name>ATP</name>
        <dbReference type="ChEBI" id="CHEBI:30616"/>
    </ligand>
</feature>
<feature type="binding site" evidence="5">
    <location>
        <begin position="12"/>
        <end position="17"/>
    </location>
    <ligand>
        <name>ATP</name>
        <dbReference type="ChEBI" id="CHEBI:30616"/>
    </ligand>
</feature>
<dbReference type="PRINTS" id="PR00094">
    <property type="entry name" value="ADENYLTKNASE"/>
</dbReference>
<dbReference type="NCBIfam" id="TIGR01351">
    <property type="entry name" value="adk"/>
    <property type="match status" value="1"/>
</dbReference>
<feature type="binding site" evidence="5">
    <location>
        <position position="167"/>
    </location>
    <ligand>
        <name>AMP</name>
        <dbReference type="ChEBI" id="CHEBI:456215"/>
    </ligand>
</feature>
<dbReference type="GO" id="GO:0005524">
    <property type="term" value="F:ATP binding"/>
    <property type="evidence" value="ECO:0007669"/>
    <property type="project" value="UniProtKB-UniRule"/>
</dbReference>
<protein>
    <recommendedName>
        <fullName evidence="5 7">Adenylate kinase</fullName>
        <shortName evidence="5">AK</shortName>
        <ecNumber evidence="5 7">2.7.4.3</ecNumber>
    </recommendedName>
    <alternativeName>
        <fullName evidence="5">ATP-AMP transphosphorylase</fullName>
    </alternativeName>
    <alternativeName>
        <fullName evidence="5">ATP:AMP phosphotransferase</fullName>
    </alternativeName>
    <alternativeName>
        <fullName evidence="5">Adenylate monophosphate kinase</fullName>
    </alternativeName>
</protein>
<dbReference type="Pfam" id="PF00406">
    <property type="entry name" value="ADK"/>
    <property type="match status" value="1"/>
</dbReference>
<dbReference type="GO" id="GO:0044209">
    <property type="term" value="P:AMP salvage"/>
    <property type="evidence" value="ECO:0007669"/>
    <property type="project" value="UniProtKB-UniRule"/>
</dbReference>
<organism evidence="8 9">
    <name type="scientific">Holospora curviuscula</name>
    <dbReference type="NCBI Taxonomy" id="1082868"/>
    <lineage>
        <taxon>Bacteria</taxon>
        <taxon>Pseudomonadati</taxon>
        <taxon>Pseudomonadota</taxon>
        <taxon>Alphaproteobacteria</taxon>
        <taxon>Holosporales</taxon>
        <taxon>Holosporaceae</taxon>
        <taxon>Holospora</taxon>
    </lineage>
</organism>
<dbReference type="GO" id="GO:0004017">
    <property type="term" value="F:AMP kinase activity"/>
    <property type="evidence" value="ECO:0007669"/>
    <property type="project" value="UniProtKB-UniRule"/>
</dbReference>
<evidence type="ECO:0000256" key="3">
    <source>
        <dbReference type="ARBA" id="ARBA00022741"/>
    </source>
</evidence>
<comment type="domain">
    <text evidence="5">Consists of three domains, a large central CORE domain and two small peripheral domains, NMPbind and LID, which undergo movements during catalysis. The LID domain closes over the site of phosphoryl transfer upon ATP binding. Assembling and dissambling the active center during each catalytic cycle provides an effective means to prevent ATP hydrolysis.</text>
</comment>
<feature type="binding site" evidence="5">
    <location>
        <position position="156"/>
    </location>
    <ligand>
        <name>AMP</name>
        <dbReference type="ChEBI" id="CHEBI:456215"/>
    </ligand>
</feature>
<sequence>MKKGLVLFGAPGSGKGTQSTLLSEKLNIPLISMGQFLRAEVMQKTSLGQKIENILKRGEYLSTEDVIEVLKEQLFKYESNWIILDGVPRSFEQAEAVEKYSVSGLLRIEIVILLKISPEKVLERIRKRSSCVRCQKDYCQMIDVCTVCGAREFVKRSDDEESVVLKRLQVFDKSMKDILDFYYETKRLHIIQADQSVEHVYADILKFIFPLMNSFV</sequence>
<feature type="binding site" evidence="5">
    <location>
        <position position="128"/>
    </location>
    <ligand>
        <name>ATP</name>
        <dbReference type="ChEBI" id="CHEBI:30616"/>
    </ligand>
</feature>
<comment type="similarity">
    <text evidence="5 6">Belongs to the adenylate kinase family.</text>
</comment>
<evidence type="ECO:0000256" key="7">
    <source>
        <dbReference type="RuleBase" id="RU003331"/>
    </source>
</evidence>
<comment type="caution">
    <text evidence="8">The sequence shown here is derived from an EMBL/GenBank/DDBJ whole genome shotgun (WGS) entry which is preliminary data.</text>
</comment>
<dbReference type="Proteomes" id="UP000239425">
    <property type="component" value="Unassembled WGS sequence"/>
</dbReference>
<dbReference type="CDD" id="cd01428">
    <property type="entry name" value="ADK"/>
    <property type="match status" value="1"/>
</dbReference>
<evidence type="ECO:0000313" key="8">
    <source>
        <dbReference type="EMBL" id="PPE03638.1"/>
    </source>
</evidence>
<dbReference type="AlphaFoldDB" id="A0A2S5R8J6"/>
<comment type="pathway">
    <text evidence="5">Purine metabolism; AMP biosynthesis via salvage pathway; AMP from ADP: step 1/1.</text>
</comment>
<dbReference type="RefSeq" id="WP_104206879.1">
    <property type="nucleotide sequence ID" value="NZ_PHHC01000084.1"/>
</dbReference>
<keyword evidence="5 7" id="KW-0067">ATP-binding</keyword>
<keyword evidence="1 5" id="KW-0808">Transferase</keyword>
<dbReference type="OrthoDB" id="9805030at2"/>
<feature type="binding site" evidence="5">
    <location>
        <position position="93"/>
    </location>
    <ligand>
        <name>AMP</name>
        <dbReference type="ChEBI" id="CHEBI:456215"/>
    </ligand>
</feature>
<feature type="binding site" evidence="5">
    <location>
        <begin position="59"/>
        <end position="61"/>
    </location>
    <ligand>
        <name>AMP</name>
        <dbReference type="ChEBI" id="CHEBI:456215"/>
    </ligand>
</feature>
<evidence type="ECO:0000256" key="2">
    <source>
        <dbReference type="ARBA" id="ARBA00022727"/>
    </source>
</evidence>
<keyword evidence="3 5" id="KW-0547">Nucleotide-binding</keyword>
<dbReference type="InterPro" id="IPR027417">
    <property type="entry name" value="P-loop_NTPase"/>
</dbReference>
<comment type="function">
    <text evidence="5">Catalyzes the reversible transfer of the terminal phosphate group between ATP and AMP. Plays an important role in cellular energy homeostasis and in adenine nucleotide metabolism.</text>
</comment>